<dbReference type="eggNOG" id="COG1041">
    <property type="taxonomic scope" value="Bacteria"/>
</dbReference>
<name>V6MFB4_9BACL</name>
<sequence>MGCFFVSKNEKKLERFHLLAQHEHVFACPLCSKPMKAIPNTSFVCSSGHCFDFAKHGYVNLLTRPPKTKYDTSLFAARQHMNASGFFEPLISRISQGIHQNMPPHLEPLRLLDAGCGEGSHLVSIQQNILERTKIAPLGVGLDISKEGIKIAAKRSSNTIWCVADLARCPVMDRSFSVILNLLSPSNYDEFHRILADDGIVIKVIPESHYLQELREALHQHTLRDTYSNKRIQELFKRHFSLIGMERVTYSILLQKEELHSLARMTPLSWGTSDALLQRWTNQEQAEVTVDFSILYGKKG</sequence>
<proteinExistence type="predicted"/>
<feature type="binding site" evidence="1">
    <location>
        <position position="49"/>
    </location>
    <ligand>
        <name>Zn(2+)</name>
        <dbReference type="ChEBI" id="CHEBI:29105"/>
    </ligand>
</feature>
<dbReference type="Gene3D" id="3.40.50.150">
    <property type="entry name" value="Vaccinia Virus protein VP39"/>
    <property type="match status" value="1"/>
</dbReference>
<dbReference type="Pfam" id="PF21302">
    <property type="entry name" value="Zn_ribbon_RlmA"/>
    <property type="match status" value="1"/>
</dbReference>
<dbReference type="PIRSF" id="PIRSF018249">
    <property type="entry name" value="MyrA_prd"/>
    <property type="match status" value="1"/>
</dbReference>
<keyword evidence="2" id="KW-0949">S-adenosyl-L-methionine</keyword>
<reference evidence="5 6" key="1">
    <citation type="journal article" date="2014" name="Genome Announc.">
        <title>Draft Genome Sequence of Brevibacillus panacihumi Strain W25, a Halotolerant Hydrocarbon-Degrading Bacterium.</title>
        <authorList>
            <person name="Wang X."/>
            <person name="Jin D."/>
            <person name="Zhou L."/>
            <person name="Wu L."/>
            <person name="An W."/>
            <person name="Chen Y."/>
            <person name="Zhao L."/>
        </authorList>
    </citation>
    <scope>NUCLEOTIDE SEQUENCE [LARGE SCALE GENOMIC DNA]</scope>
    <source>
        <strain evidence="5 6">W25</strain>
    </source>
</reference>
<evidence type="ECO:0000313" key="6">
    <source>
        <dbReference type="Proteomes" id="UP000017973"/>
    </source>
</evidence>
<dbReference type="EMBL" id="AYJU01000016">
    <property type="protein sequence ID" value="EST54063.1"/>
    <property type="molecule type" value="Genomic_DNA"/>
</dbReference>
<dbReference type="STRING" id="1408254.T458_11710"/>
<keyword evidence="1" id="KW-0479">Metal-binding</keyword>
<feature type="binding site" evidence="2">
    <location>
        <begin position="118"/>
        <end position="119"/>
    </location>
    <ligand>
        <name>S-adenosyl-L-methionine</name>
        <dbReference type="ChEBI" id="CHEBI:59789"/>
    </ligand>
</feature>
<dbReference type="GO" id="GO:0008168">
    <property type="term" value="F:methyltransferase activity"/>
    <property type="evidence" value="ECO:0007669"/>
    <property type="project" value="UniProtKB-KW"/>
</dbReference>
<keyword evidence="5" id="KW-0808">Transferase</keyword>
<keyword evidence="6" id="KW-1185">Reference proteome</keyword>
<dbReference type="SUPFAM" id="SSF53335">
    <property type="entry name" value="S-adenosyl-L-methionine-dependent methyltransferases"/>
    <property type="match status" value="1"/>
</dbReference>
<feature type="binding site" evidence="2">
    <location>
        <position position="210"/>
    </location>
    <ligand>
        <name>S-adenosyl-L-methionine</name>
        <dbReference type="ChEBI" id="CHEBI:59789"/>
    </ligand>
</feature>
<evidence type="ECO:0000256" key="1">
    <source>
        <dbReference type="PIRSR" id="PIRSR018249-1"/>
    </source>
</evidence>
<dbReference type="OrthoDB" id="5522265at2"/>
<keyword evidence="1" id="KW-0862">Zinc</keyword>
<protein>
    <submittedName>
        <fullName evidence="5">rRNA methyltransferase</fullName>
    </submittedName>
</protein>
<accession>V6MFB4</accession>
<feature type="binding site" evidence="1">
    <location>
        <position position="45"/>
    </location>
    <ligand>
        <name>Zn(2+)</name>
        <dbReference type="ChEBI" id="CHEBI:29105"/>
    </ligand>
</feature>
<feature type="binding site" evidence="1">
    <location>
        <position position="28"/>
    </location>
    <ligand>
        <name>Zn(2+)</name>
        <dbReference type="ChEBI" id="CHEBI:29105"/>
    </ligand>
</feature>
<dbReference type="GO" id="GO:0046872">
    <property type="term" value="F:metal ion binding"/>
    <property type="evidence" value="ECO:0007669"/>
    <property type="project" value="UniProtKB-KW"/>
</dbReference>
<dbReference type="HOGENOM" id="CLU_050931_2_0_9"/>
<dbReference type="Proteomes" id="UP000017973">
    <property type="component" value="Unassembled WGS sequence"/>
</dbReference>
<dbReference type="InterPro" id="IPR041698">
    <property type="entry name" value="Methyltransf_25"/>
</dbReference>
<evidence type="ECO:0000313" key="5">
    <source>
        <dbReference type="EMBL" id="EST54063.1"/>
    </source>
</evidence>
<dbReference type="InterPro" id="IPR029063">
    <property type="entry name" value="SAM-dependent_MTases_sf"/>
</dbReference>
<organism evidence="5 6">
    <name type="scientific">Brevibacillus panacihumi W25</name>
    <dbReference type="NCBI Taxonomy" id="1408254"/>
    <lineage>
        <taxon>Bacteria</taxon>
        <taxon>Bacillati</taxon>
        <taxon>Bacillota</taxon>
        <taxon>Bacilli</taxon>
        <taxon>Bacillales</taxon>
        <taxon>Paenibacillaceae</taxon>
        <taxon>Brevibacillus</taxon>
    </lineage>
</organism>
<gene>
    <name evidence="5" type="ORF">T458_11710</name>
</gene>
<feature type="binding site" evidence="1">
    <location>
        <position position="31"/>
    </location>
    <ligand>
        <name>Zn(2+)</name>
        <dbReference type="ChEBI" id="CHEBI:29105"/>
    </ligand>
</feature>
<comment type="caution">
    <text evidence="5">The sequence shown here is derived from an EMBL/GenBank/DDBJ whole genome shotgun (WGS) entry which is preliminary data.</text>
</comment>
<keyword evidence="5" id="KW-0489">Methyltransferase</keyword>
<feature type="domain" description="Methyltransferase" evidence="3">
    <location>
        <begin position="112"/>
        <end position="196"/>
    </location>
</feature>
<dbReference type="AlphaFoldDB" id="V6MFB4"/>
<evidence type="ECO:0000259" key="3">
    <source>
        <dbReference type="Pfam" id="PF13649"/>
    </source>
</evidence>
<feature type="binding site" evidence="2">
    <location>
        <position position="87"/>
    </location>
    <ligand>
        <name>S-adenosyl-L-methionine</name>
        <dbReference type="ChEBI" id="CHEBI:59789"/>
    </ligand>
</feature>
<evidence type="ECO:0000256" key="2">
    <source>
        <dbReference type="PIRSR" id="PIRSR018249-2"/>
    </source>
</evidence>
<dbReference type="InterPro" id="IPR016718">
    <property type="entry name" value="rRNA_m1G-MeTrfase_A_prd"/>
</dbReference>
<evidence type="ECO:0000259" key="4">
    <source>
        <dbReference type="Pfam" id="PF21302"/>
    </source>
</evidence>
<dbReference type="Pfam" id="PF13649">
    <property type="entry name" value="Methyltransf_25"/>
    <property type="match status" value="1"/>
</dbReference>
<dbReference type="PATRIC" id="fig|1408254.3.peg.2305"/>
<dbReference type="InterPro" id="IPR048647">
    <property type="entry name" value="RlmA_N"/>
</dbReference>
<dbReference type="GO" id="GO:0032259">
    <property type="term" value="P:methylation"/>
    <property type="evidence" value="ECO:0007669"/>
    <property type="project" value="UniProtKB-KW"/>
</dbReference>
<feature type="domain" description="23S rRNA (guanine(745)-N(1))-methyltransferase N-terminal" evidence="4">
    <location>
        <begin position="26"/>
        <end position="62"/>
    </location>
</feature>